<accession>A0A7J7JPE9</accession>
<organism evidence="1 2">
    <name type="scientific">Bugula neritina</name>
    <name type="common">Brown bryozoan</name>
    <name type="synonym">Sertularia neritina</name>
    <dbReference type="NCBI Taxonomy" id="10212"/>
    <lineage>
        <taxon>Eukaryota</taxon>
        <taxon>Metazoa</taxon>
        <taxon>Spiralia</taxon>
        <taxon>Lophotrochozoa</taxon>
        <taxon>Bryozoa</taxon>
        <taxon>Gymnolaemata</taxon>
        <taxon>Cheilostomatida</taxon>
        <taxon>Flustrina</taxon>
        <taxon>Buguloidea</taxon>
        <taxon>Bugulidae</taxon>
        <taxon>Bugula</taxon>
    </lineage>
</organism>
<gene>
    <name evidence="1" type="ORF">EB796_013478</name>
</gene>
<proteinExistence type="predicted"/>
<evidence type="ECO:0000313" key="1">
    <source>
        <dbReference type="EMBL" id="KAF6028209.1"/>
    </source>
</evidence>
<evidence type="ECO:0000313" key="2">
    <source>
        <dbReference type="Proteomes" id="UP000593567"/>
    </source>
</evidence>
<dbReference type="Proteomes" id="UP000593567">
    <property type="component" value="Unassembled WGS sequence"/>
</dbReference>
<sequence>MNQYHQDYDPLEKNVIEKLIYNGQQLIKPISCKYYMKQNRLPYRKFCNFIKWQRSEVAPVIDHALFSG</sequence>
<comment type="caution">
    <text evidence="1">The sequence shown here is derived from an EMBL/GenBank/DDBJ whole genome shotgun (WGS) entry which is preliminary data.</text>
</comment>
<name>A0A7J7JPE9_BUGNE</name>
<reference evidence="1" key="1">
    <citation type="submission" date="2020-06" db="EMBL/GenBank/DDBJ databases">
        <title>Draft genome of Bugula neritina, a colonial animal packing powerful symbionts and potential medicines.</title>
        <authorList>
            <person name="Rayko M."/>
        </authorList>
    </citation>
    <scope>NUCLEOTIDE SEQUENCE [LARGE SCALE GENOMIC DNA]</scope>
    <source>
        <strain evidence="1">Kwan_BN1</strain>
    </source>
</reference>
<protein>
    <submittedName>
        <fullName evidence="1">Uncharacterized protein</fullName>
    </submittedName>
</protein>
<dbReference type="AlphaFoldDB" id="A0A7J7JPE9"/>
<dbReference type="EMBL" id="VXIV02001976">
    <property type="protein sequence ID" value="KAF6028209.1"/>
    <property type="molecule type" value="Genomic_DNA"/>
</dbReference>
<keyword evidence="2" id="KW-1185">Reference proteome</keyword>